<dbReference type="Proteomes" id="UP001140949">
    <property type="component" value="Unassembled WGS sequence"/>
</dbReference>
<evidence type="ECO:0000313" key="2">
    <source>
        <dbReference type="EMBL" id="KAJ6812146.1"/>
    </source>
</evidence>
<reference evidence="2" key="2">
    <citation type="submission" date="2023-04" db="EMBL/GenBank/DDBJ databases">
        <authorList>
            <person name="Bruccoleri R.E."/>
            <person name="Oakeley E.J."/>
            <person name="Faust A.-M."/>
            <person name="Dessus-Babus S."/>
            <person name="Altorfer M."/>
            <person name="Burckhardt D."/>
            <person name="Oertli M."/>
            <person name="Naumann U."/>
            <person name="Petersen F."/>
            <person name="Wong J."/>
        </authorList>
    </citation>
    <scope>NUCLEOTIDE SEQUENCE</scope>
    <source>
        <strain evidence="2">GSM-AAB239-AS_SAM_17_03QT</strain>
        <tissue evidence="2">Leaf</tissue>
    </source>
</reference>
<gene>
    <name evidence="2" type="ORF">M6B38_150090</name>
</gene>
<feature type="transmembrane region" description="Helical" evidence="1">
    <location>
        <begin position="44"/>
        <end position="61"/>
    </location>
</feature>
<protein>
    <submittedName>
        <fullName evidence="2">Uncharacterized protein</fullName>
    </submittedName>
</protein>
<feature type="transmembrane region" description="Helical" evidence="1">
    <location>
        <begin position="107"/>
        <end position="127"/>
    </location>
</feature>
<feature type="transmembrane region" description="Helical" evidence="1">
    <location>
        <begin position="81"/>
        <end position="100"/>
    </location>
</feature>
<dbReference type="AlphaFoldDB" id="A0AAX6F734"/>
<organism evidence="2 3">
    <name type="scientific">Iris pallida</name>
    <name type="common">Sweet iris</name>
    <dbReference type="NCBI Taxonomy" id="29817"/>
    <lineage>
        <taxon>Eukaryota</taxon>
        <taxon>Viridiplantae</taxon>
        <taxon>Streptophyta</taxon>
        <taxon>Embryophyta</taxon>
        <taxon>Tracheophyta</taxon>
        <taxon>Spermatophyta</taxon>
        <taxon>Magnoliopsida</taxon>
        <taxon>Liliopsida</taxon>
        <taxon>Asparagales</taxon>
        <taxon>Iridaceae</taxon>
        <taxon>Iridoideae</taxon>
        <taxon>Irideae</taxon>
        <taxon>Iris</taxon>
    </lineage>
</organism>
<comment type="caution">
    <text evidence="2">The sequence shown here is derived from an EMBL/GenBank/DDBJ whole genome shotgun (WGS) entry which is preliminary data.</text>
</comment>
<evidence type="ECO:0000256" key="1">
    <source>
        <dbReference type="SAM" id="Phobius"/>
    </source>
</evidence>
<sequence length="129" mass="13732">MVVGNLVRGGSDCRGVAMMYGGDVIVMEYDAEDTDTRVRTRSKVLGVGCVVVAMMLALVWGNHGGHGLVRACGDGGGGIDMMMVLVNATVVRSVAELLVGEKQRASWWWLLFLVVMEGCGVGCSLQVHM</sequence>
<keyword evidence="3" id="KW-1185">Reference proteome</keyword>
<keyword evidence="1" id="KW-0812">Transmembrane</keyword>
<accession>A0AAX6F734</accession>
<proteinExistence type="predicted"/>
<evidence type="ECO:0000313" key="3">
    <source>
        <dbReference type="Proteomes" id="UP001140949"/>
    </source>
</evidence>
<keyword evidence="1" id="KW-1133">Transmembrane helix</keyword>
<name>A0AAX6F734_IRIPA</name>
<reference evidence="2" key="1">
    <citation type="journal article" date="2023" name="GigaByte">
        <title>Genome assembly of the bearded iris, Iris pallida Lam.</title>
        <authorList>
            <person name="Bruccoleri R.E."/>
            <person name="Oakeley E.J."/>
            <person name="Faust A.M.E."/>
            <person name="Altorfer M."/>
            <person name="Dessus-Babus S."/>
            <person name="Burckhardt D."/>
            <person name="Oertli M."/>
            <person name="Naumann U."/>
            <person name="Petersen F."/>
            <person name="Wong J."/>
        </authorList>
    </citation>
    <scope>NUCLEOTIDE SEQUENCE</scope>
    <source>
        <strain evidence="2">GSM-AAB239-AS_SAM_17_03QT</strain>
    </source>
</reference>
<dbReference type="EMBL" id="JANAVB010031365">
    <property type="protein sequence ID" value="KAJ6812146.1"/>
    <property type="molecule type" value="Genomic_DNA"/>
</dbReference>
<keyword evidence="1" id="KW-0472">Membrane</keyword>